<name>A0A6P1NFP1_9PROT</name>
<evidence type="ECO:0000256" key="3">
    <source>
        <dbReference type="ARBA" id="ARBA00022475"/>
    </source>
</evidence>
<dbReference type="EMBL" id="CP047652">
    <property type="protein sequence ID" value="QHI95727.1"/>
    <property type="molecule type" value="Genomic_DNA"/>
</dbReference>
<feature type="transmembrane region" description="Helical" evidence="7">
    <location>
        <begin position="467"/>
        <end position="486"/>
    </location>
</feature>
<dbReference type="PANTHER" id="PTHR30509:SF9">
    <property type="entry name" value="MULTIDRUG RESISTANCE PROTEIN MDTO"/>
    <property type="match status" value="1"/>
</dbReference>
<comment type="subcellular location">
    <subcellularLocation>
        <location evidence="1">Cell membrane</location>
        <topology evidence="1">Multi-pass membrane protein</topology>
    </subcellularLocation>
</comment>
<dbReference type="PANTHER" id="PTHR30509">
    <property type="entry name" value="P-HYDROXYBENZOIC ACID EFFLUX PUMP SUBUNIT-RELATED"/>
    <property type="match status" value="1"/>
</dbReference>
<feature type="transmembrane region" description="Helical" evidence="7">
    <location>
        <begin position="85"/>
        <end position="103"/>
    </location>
</feature>
<accession>A0A6P1NFP1</accession>
<reference evidence="8 9" key="1">
    <citation type="submission" date="2020-01" db="EMBL/GenBank/DDBJ databases">
        <title>Genome sequencing of strain KACC 21507.</title>
        <authorList>
            <person name="Heo J."/>
            <person name="Kim S.-J."/>
            <person name="Kim J.-S."/>
            <person name="Hong S.-B."/>
            <person name="Kwon S.-W."/>
        </authorList>
    </citation>
    <scope>NUCLEOTIDE SEQUENCE [LARGE SCALE GENOMIC DNA]</scope>
    <source>
        <strain evidence="8 9">KACC 21507</strain>
    </source>
</reference>
<dbReference type="Pfam" id="PF04632">
    <property type="entry name" value="FUSC"/>
    <property type="match status" value="1"/>
</dbReference>
<feature type="transmembrane region" description="Helical" evidence="7">
    <location>
        <begin position="437"/>
        <end position="455"/>
    </location>
</feature>
<keyword evidence="9" id="KW-1185">Reference proteome</keyword>
<feature type="transmembrane region" description="Helical" evidence="7">
    <location>
        <begin position="109"/>
        <end position="128"/>
    </location>
</feature>
<organism evidence="8 9">
    <name type="scientific">Aristophania vespae</name>
    <dbReference type="NCBI Taxonomy" id="2697033"/>
    <lineage>
        <taxon>Bacteria</taxon>
        <taxon>Pseudomonadati</taxon>
        <taxon>Pseudomonadota</taxon>
        <taxon>Alphaproteobacteria</taxon>
        <taxon>Acetobacterales</taxon>
        <taxon>Acetobacteraceae</taxon>
        <taxon>Aristophania</taxon>
    </lineage>
</organism>
<evidence type="ECO:0000313" key="8">
    <source>
        <dbReference type="EMBL" id="QHI95727.1"/>
    </source>
</evidence>
<sequence>MAIINAAIKRFSVPLKPVTKKRPFLSWIYAPSPEGFIFALRTTIASCIAIGIALWMELDSPAWAGMTVWAVAQLNRGESLSKARWRIIGTLIGALAAFVFMGLMPQSPWLFYPVIASWVGVCSGFATFCSNFRSYAFVLAGYTCAIICMAAVPDGNDLFMFAVSRASYIILGVVCETVIATIFSTDQEQHAHLKMRQKLESALILVSQTLVYVLGQDRIALTSARKQFGTILRINDEIEFSEIEMGAYGHEGDHARAALASVSALLSRGFGMATRLQLLTDEHPDFEVMTQEVLNFLSKFPKRLVKESELALLLEELQHLRDTCRQYASPMRLCVENPYQGQSVLTLAEAELLSSEDGVEVTTPELDERVLFVSLGELLGDFEQAITQYHASMHPIYGDHFRFNRHPSYDTKIAWHNGIRGALAIIITALIYEVTAWPSGTTFISLTSLICGLYATQENPVLGTTNFLKGTIVAWIVAWFLGFVFMPMVKTYEPLVIILGTAMFLGGLAKANPSTRRAAAAYCLLMPLMLGLHNHHVMDEVTYHNTNLAIVLAAVVSVGVFRSILPFDRDDERFRMRKTMLKELRSLANPNIAPQIGTWISHSTDRFSRLINHSEPSGSPLTEATIQGTLATLTLGLNIIRLRALMDREYLPESGRRPISLVLHYIERSTRNHARAARIARAAVRRLRELDTSEHDIITRLELTRALTYLVVIAHSLKTNSNFLDESRPFTGEGPRPSVHRHSFFFKKNSQIV</sequence>
<dbReference type="KEGG" id="bomb:GT348_05170"/>
<evidence type="ECO:0000256" key="7">
    <source>
        <dbReference type="SAM" id="Phobius"/>
    </source>
</evidence>
<dbReference type="AlphaFoldDB" id="A0A6P1NFP1"/>
<feature type="transmembrane region" description="Helical" evidence="7">
    <location>
        <begin position="413"/>
        <end position="431"/>
    </location>
</feature>
<dbReference type="InterPro" id="IPR006726">
    <property type="entry name" value="PHBA_efflux_AaeB/fusaric-R"/>
</dbReference>
<evidence type="ECO:0000256" key="6">
    <source>
        <dbReference type="ARBA" id="ARBA00023136"/>
    </source>
</evidence>
<feature type="transmembrane region" description="Helical" evidence="7">
    <location>
        <begin position="548"/>
        <end position="567"/>
    </location>
</feature>
<evidence type="ECO:0000256" key="2">
    <source>
        <dbReference type="ARBA" id="ARBA00022448"/>
    </source>
</evidence>
<dbReference type="GO" id="GO:0022857">
    <property type="term" value="F:transmembrane transporter activity"/>
    <property type="evidence" value="ECO:0007669"/>
    <property type="project" value="InterPro"/>
</dbReference>
<keyword evidence="4 7" id="KW-0812">Transmembrane</keyword>
<gene>
    <name evidence="8" type="ORF">GT348_05170</name>
</gene>
<keyword evidence="3" id="KW-1003">Cell membrane</keyword>
<protein>
    <submittedName>
        <fullName evidence="8">FUSC family protein</fullName>
    </submittedName>
</protein>
<dbReference type="GO" id="GO:0005886">
    <property type="term" value="C:plasma membrane"/>
    <property type="evidence" value="ECO:0007669"/>
    <property type="project" value="UniProtKB-SubCell"/>
</dbReference>
<keyword evidence="2" id="KW-0813">Transport</keyword>
<feature type="transmembrane region" description="Helical" evidence="7">
    <location>
        <begin position="492"/>
        <end position="511"/>
    </location>
</feature>
<evidence type="ECO:0000256" key="4">
    <source>
        <dbReference type="ARBA" id="ARBA00022692"/>
    </source>
</evidence>
<feature type="transmembrane region" description="Helical" evidence="7">
    <location>
        <begin position="158"/>
        <end position="185"/>
    </location>
</feature>
<feature type="transmembrane region" description="Helical" evidence="7">
    <location>
        <begin position="518"/>
        <end position="536"/>
    </location>
</feature>
<dbReference type="RefSeq" id="WP_160618802.1">
    <property type="nucleotide sequence ID" value="NZ_CP047652.1"/>
</dbReference>
<keyword evidence="6 7" id="KW-0472">Membrane</keyword>
<feature type="transmembrane region" description="Helical" evidence="7">
    <location>
        <begin position="135"/>
        <end position="152"/>
    </location>
</feature>
<evidence type="ECO:0000256" key="1">
    <source>
        <dbReference type="ARBA" id="ARBA00004651"/>
    </source>
</evidence>
<evidence type="ECO:0000313" key="9">
    <source>
        <dbReference type="Proteomes" id="UP000463975"/>
    </source>
</evidence>
<keyword evidence="5 7" id="KW-1133">Transmembrane helix</keyword>
<evidence type="ECO:0000256" key="5">
    <source>
        <dbReference type="ARBA" id="ARBA00022989"/>
    </source>
</evidence>
<dbReference type="Proteomes" id="UP000463975">
    <property type="component" value="Chromosome"/>
</dbReference>
<proteinExistence type="predicted"/>